<accession>A0A5A7TYB8</accession>
<dbReference type="EMBL" id="SSTE01014064">
    <property type="protein sequence ID" value="KAA0046385.1"/>
    <property type="molecule type" value="Genomic_DNA"/>
</dbReference>
<proteinExistence type="predicted"/>
<dbReference type="Proteomes" id="UP000321393">
    <property type="component" value="Unassembled WGS sequence"/>
</dbReference>
<evidence type="ECO:0000313" key="3">
    <source>
        <dbReference type="Proteomes" id="UP000321393"/>
    </source>
</evidence>
<protein>
    <submittedName>
        <fullName evidence="1">Cytochrome P450</fullName>
    </submittedName>
</protein>
<dbReference type="AlphaFoldDB" id="A0A5A7TYB8"/>
<gene>
    <name evidence="2" type="ORF">E5676_scaffold663G00590</name>
    <name evidence="1" type="ORF">E6C27_scaffold149G001260</name>
</gene>
<organism evidence="1 3">
    <name type="scientific">Cucumis melo var. makuwa</name>
    <name type="common">Oriental melon</name>
    <dbReference type="NCBI Taxonomy" id="1194695"/>
    <lineage>
        <taxon>Eukaryota</taxon>
        <taxon>Viridiplantae</taxon>
        <taxon>Streptophyta</taxon>
        <taxon>Embryophyta</taxon>
        <taxon>Tracheophyta</taxon>
        <taxon>Spermatophyta</taxon>
        <taxon>Magnoliopsida</taxon>
        <taxon>eudicotyledons</taxon>
        <taxon>Gunneridae</taxon>
        <taxon>Pentapetalae</taxon>
        <taxon>rosids</taxon>
        <taxon>fabids</taxon>
        <taxon>Cucurbitales</taxon>
        <taxon>Cucurbitaceae</taxon>
        <taxon>Benincaseae</taxon>
        <taxon>Cucumis</taxon>
    </lineage>
</organism>
<evidence type="ECO:0000313" key="1">
    <source>
        <dbReference type="EMBL" id="KAA0046385.1"/>
    </source>
</evidence>
<dbReference type="Proteomes" id="UP000321947">
    <property type="component" value="Unassembled WGS sequence"/>
</dbReference>
<evidence type="ECO:0000313" key="2">
    <source>
        <dbReference type="EMBL" id="TYK14677.1"/>
    </source>
</evidence>
<comment type="caution">
    <text evidence="1">The sequence shown here is derived from an EMBL/GenBank/DDBJ whole genome shotgun (WGS) entry which is preliminary data.</text>
</comment>
<name>A0A5A7TYB8_CUCMM</name>
<evidence type="ECO:0000313" key="4">
    <source>
        <dbReference type="Proteomes" id="UP000321947"/>
    </source>
</evidence>
<reference evidence="3 4" key="1">
    <citation type="submission" date="2019-08" db="EMBL/GenBank/DDBJ databases">
        <title>Draft genome sequences of two oriental melons (Cucumis melo L. var makuwa).</title>
        <authorList>
            <person name="Kwon S.-Y."/>
        </authorList>
    </citation>
    <scope>NUCLEOTIDE SEQUENCE [LARGE SCALE GENOMIC DNA]</scope>
    <source>
        <strain evidence="4">cv. Chang Bougi</strain>
        <strain evidence="3">cv. SW 3</strain>
        <tissue evidence="1">Leaf</tissue>
    </source>
</reference>
<sequence>MESVPRISKVTPVYSLAPFTGTPVGTSTGLLAVTIPPFISPIILVTDPTKKIKADKKEQLKLLLNRRRSHDWHGKPWKDRMKDFEEWFLGSRDCSTVSTGTRESFYFFISINGIGACCFSTLYKSAPRQTCPIYFSFVPSSNTELCLEKFVILE</sequence>
<dbReference type="EMBL" id="SSTD01009199">
    <property type="protein sequence ID" value="TYK14677.1"/>
    <property type="molecule type" value="Genomic_DNA"/>
</dbReference>